<dbReference type="InterPro" id="IPR000277">
    <property type="entry name" value="Cys/Met-Metab_PyrdxlP-dep_enz"/>
</dbReference>
<dbReference type="Pfam" id="PF01053">
    <property type="entry name" value="Cys_Met_Meta_PP"/>
    <property type="match status" value="1"/>
</dbReference>
<dbReference type="InterPro" id="IPR054542">
    <property type="entry name" value="Cys_met_metab_PP"/>
</dbReference>
<proteinExistence type="inferred from homology"/>
<dbReference type="NCBIfam" id="NF006096">
    <property type="entry name" value="PRK08248.1"/>
    <property type="match status" value="1"/>
</dbReference>
<organism evidence="6 7">
    <name type="scientific">Halalkalibacter kiskunsagensis</name>
    <dbReference type="NCBI Taxonomy" id="1548599"/>
    <lineage>
        <taxon>Bacteria</taxon>
        <taxon>Bacillati</taxon>
        <taxon>Bacillota</taxon>
        <taxon>Bacilli</taxon>
        <taxon>Bacillales</taxon>
        <taxon>Bacillaceae</taxon>
        <taxon>Halalkalibacter</taxon>
    </lineage>
</organism>
<dbReference type="PIRSF" id="PIRSF001434">
    <property type="entry name" value="CGS"/>
    <property type="match status" value="1"/>
</dbReference>
<keyword evidence="4 5" id="KW-0663">Pyridoxal phosphate</keyword>
<keyword evidence="3" id="KW-0808">Transferase</keyword>
<evidence type="ECO:0000313" key="7">
    <source>
        <dbReference type="Proteomes" id="UP001589838"/>
    </source>
</evidence>
<dbReference type="PANTHER" id="PTHR43797:SF2">
    <property type="entry name" value="HOMOCYSTEINE_CYSTEINE SYNTHASE"/>
    <property type="match status" value="1"/>
</dbReference>
<dbReference type="CDD" id="cd00614">
    <property type="entry name" value="CGS_like"/>
    <property type="match status" value="1"/>
</dbReference>
<dbReference type="NCBIfam" id="TIGR01326">
    <property type="entry name" value="OAH_OAS_sulfhy"/>
    <property type="match status" value="1"/>
</dbReference>
<evidence type="ECO:0000313" key="6">
    <source>
        <dbReference type="EMBL" id="MFC0472673.1"/>
    </source>
</evidence>
<dbReference type="Gene3D" id="3.90.1150.10">
    <property type="entry name" value="Aspartate Aminotransferase, domain 1"/>
    <property type="match status" value="1"/>
</dbReference>
<dbReference type="InterPro" id="IPR015421">
    <property type="entry name" value="PyrdxlP-dep_Trfase_major"/>
</dbReference>
<protein>
    <submittedName>
        <fullName evidence="6">Homocysteine synthase</fullName>
    </submittedName>
</protein>
<name>A0ABV6KH59_9BACI</name>
<dbReference type="Proteomes" id="UP001589838">
    <property type="component" value="Unassembled WGS sequence"/>
</dbReference>
<dbReference type="Gene3D" id="3.40.640.10">
    <property type="entry name" value="Type I PLP-dependent aspartate aminotransferase-like (Major domain)"/>
    <property type="match status" value="1"/>
</dbReference>
<dbReference type="SUPFAM" id="SSF53383">
    <property type="entry name" value="PLP-dependent transferases"/>
    <property type="match status" value="1"/>
</dbReference>
<dbReference type="EMBL" id="JBHLUX010000084">
    <property type="protein sequence ID" value="MFC0472673.1"/>
    <property type="molecule type" value="Genomic_DNA"/>
</dbReference>
<evidence type="ECO:0000256" key="3">
    <source>
        <dbReference type="ARBA" id="ARBA00022679"/>
    </source>
</evidence>
<dbReference type="PANTHER" id="PTHR43797">
    <property type="entry name" value="HOMOCYSTEINE/CYSTEINE SYNTHASE"/>
    <property type="match status" value="1"/>
</dbReference>
<dbReference type="InterPro" id="IPR015424">
    <property type="entry name" value="PyrdxlP-dep_Trfase"/>
</dbReference>
<dbReference type="InterPro" id="IPR006235">
    <property type="entry name" value="OAc-hSer/O-AcSer_sulfhydrylase"/>
</dbReference>
<dbReference type="InterPro" id="IPR015422">
    <property type="entry name" value="PyrdxlP-dep_Trfase_small"/>
</dbReference>
<sequence>MTEENLFQLETLAIHAGQELDPTTLSRAVPLYQTTSYGFKDTEHAANLFSLKECGNIYTRLMNPTTDVFEQRVAALEGGAAALATASGQAAITYSILNIAEAGDEIISASSLYGGTYNLFSTTLPKLGINVSFVDAADPENFKKAITDKTKAIYAETIGNPKGDVLDIEAIAKIAHDHQLPLIVDNTFPSPYLLQPIKHGADIVVHSATKFIGGHGTSIGGVIVDSGKFDWSSSSKYPGLTEPDPSYHGIVYTEAVGPIAYIIKARVQLLRDLGAAISPFNSFLLLQGLETLHLRMGRHSSNALAVANYLMKHKSVEWVNYPGLESHPSYELAKKYLPNGQGAILTFGVKGGLEAGKKLIQSVKLFSHLANVGDSKSLIIHPASTTHQQLSQEDQIAAGVSPGMVRLSIGTEAIEDIINDLEKGLQAI</sequence>
<keyword evidence="7" id="KW-1185">Reference proteome</keyword>
<evidence type="ECO:0000256" key="1">
    <source>
        <dbReference type="ARBA" id="ARBA00001933"/>
    </source>
</evidence>
<accession>A0ABV6KH59</accession>
<comment type="similarity">
    <text evidence="2 5">Belongs to the trans-sulfuration enzymes family.</text>
</comment>
<gene>
    <name evidence="6" type="ORF">ACFFHM_19855</name>
</gene>
<dbReference type="PROSITE" id="PS00868">
    <property type="entry name" value="CYS_MET_METAB_PP"/>
    <property type="match status" value="1"/>
</dbReference>
<reference evidence="6 7" key="1">
    <citation type="submission" date="2024-09" db="EMBL/GenBank/DDBJ databases">
        <authorList>
            <person name="Sun Q."/>
            <person name="Mori K."/>
        </authorList>
    </citation>
    <scope>NUCLEOTIDE SEQUENCE [LARGE SCALE GENOMIC DNA]</scope>
    <source>
        <strain evidence="6 7">NCAIM B.02610</strain>
    </source>
</reference>
<evidence type="ECO:0000256" key="4">
    <source>
        <dbReference type="ARBA" id="ARBA00022898"/>
    </source>
</evidence>
<evidence type="ECO:0000256" key="5">
    <source>
        <dbReference type="RuleBase" id="RU362118"/>
    </source>
</evidence>
<evidence type="ECO:0000256" key="2">
    <source>
        <dbReference type="ARBA" id="ARBA00009077"/>
    </source>
</evidence>
<comment type="caution">
    <text evidence="6">The sequence shown here is derived from an EMBL/GenBank/DDBJ whole genome shotgun (WGS) entry which is preliminary data.</text>
</comment>
<dbReference type="RefSeq" id="WP_335963083.1">
    <property type="nucleotide sequence ID" value="NZ_JAXBLX010000041.1"/>
</dbReference>
<comment type="cofactor">
    <cofactor evidence="1 5">
        <name>pyridoxal 5'-phosphate</name>
        <dbReference type="ChEBI" id="CHEBI:597326"/>
    </cofactor>
</comment>